<dbReference type="Pfam" id="PF01359">
    <property type="entry name" value="Transposase_1"/>
    <property type="match status" value="1"/>
</dbReference>
<dbReference type="InterPro" id="IPR036179">
    <property type="entry name" value="Ig-like_dom_sf"/>
</dbReference>
<dbReference type="InterPro" id="IPR007110">
    <property type="entry name" value="Ig-like_dom"/>
</dbReference>
<dbReference type="InterPro" id="IPR013783">
    <property type="entry name" value="Ig-like_fold"/>
</dbReference>
<comment type="caution">
    <text evidence="2">The sequence shown here is derived from an EMBL/GenBank/DDBJ whole genome shotgun (WGS) entry which is preliminary data.</text>
</comment>
<evidence type="ECO:0000313" key="3">
    <source>
        <dbReference type="Proteomes" id="UP000762676"/>
    </source>
</evidence>
<dbReference type="InterPro" id="IPR016187">
    <property type="entry name" value="CTDL_fold"/>
</dbReference>
<dbReference type="SUPFAM" id="SSF48726">
    <property type="entry name" value="Immunoglobulin"/>
    <property type="match status" value="1"/>
</dbReference>
<feature type="domain" description="Ig-like" evidence="1">
    <location>
        <begin position="622"/>
        <end position="759"/>
    </location>
</feature>
<dbReference type="Gene3D" id="2.170.300.10">
    <property type="entry name" value="Tie2 ligand-binding domain superfamily"/>
    <property type="match status" value="1"/>
</dbReference>
<evidence type="ECO:0000259" key="1">
    <source>
        <dbReference type="PROSITE" id="PS50835"/>
    </source>
</evidence>
<protein>
    <submittedName>
        <fullName evidence="2">Histone-lysine N-methyltransferase SETMAR</fullName>
    </submittedName>
</protein>
<dbReference type="PROSITE" id="PS50835">
    <property type="entry name" value="IG_LIKE"/>
    <property type="match status" value="1"/>
</dbReference>
<dbReference type="Proteomes" id="UP000762676">
    <property type="component" value="Unassembled WGS sequence"/>
</dbReference>
<name>A0AAV4J0N3_9GAST</name>
<evidence type="ECO:0000313" key="2">
    <source>
        <dbReference type="EMBL" id="GFS15975.1"/>
    </source>
</evidence>
<keyword evidence="3" id="KW-1185">Reference proteome</keyword>
<dbReference type="GO" id="GO:0003676">
    <property type="term" value="F:nucleic acid binding"/>
    <property type="evidence" value="ECO:0007669"/>
    <property type="project" value="InterPro"/>
</dbReference>
<gene>
    <name evidence="2" type="ORF">ElyMa_001461600</name>
</gene>
<dbReference type="SUPFAM" id="SSF56436">
    <property type="entry name" value="C-type lectin-like"/>
    <property type="match status" value="1"/>
</dbReference>
<dbReference type="EMBL" id="BMAT01002876">
    <property type="protein sequence ID" value="GFS15975.1"/>
    <property type="molecule type" value="Genomic_DNA"/>
</dbReference>
<dbReference type="SMART" id="SM00409">
    <property type="entry name" value="IG"/>
    <property type="match status" value="2"/>
</dbReference>
<dbReference type="PANTHER" id="PTHR46060:SF1">
    <property type="entry name" value="MARINER MOS1 TRANSPOSASE-LIKE PROTEIN"/>
    <property type="match status" value="1"/>
</dbReference>
<organism evidence="2 3">
    <name type="scientific">Elysia marginata</name>
    <dbReference type="NCBI Taxonomy" id="1093978"/>
    <lineage>
        <taxon>Eukaryota</taxon>
        <taxon>Metazoa</taxon>
        <taxon>Spiralia</taxon>
        <taxon>Lophotrochozoa</taxon>
        <taxon>Mollusca</taxon>
        <taxon>Gastropoda</taxon>
        <taxon>Heterobranchia</taxon>
        <taxon>Euthyneura</taxon>
        <taxon>Panpulmonata</taxon>
        <taxon>Sacoglossa</taxon>
        <taxon>Placobranchoidea</taxon>
        <taxon>Plakobranchidae</taxon>
        <taxon>Elysia</taxon>
    </lineage>
</organism>
<dbReference type="InterPro" id="IPR001888">
    <property type="entry name" value="Transposase_1"/>
</dbReference>
<dbReference type="InterPro" id="IPR052709">
    <property type="entry name" value="Transposase-MT_Hybrid"/>
</dbReference>
<dbReference type="AlphaFoldDB" id="A0AAV4J0N3"/>
<sequence length="1063" mass="120566">MIQYEKWFPGEADSDGVTRRCGLIYCRNKYTNSEQWCSQNCQFKAPFICEKPANALTSTSEKLKPSVPSPCDENGQFGDTCQYKCHCANGVQCDKTTGVCSSGCAQGWFGPACQYVSISFHAYGSYKKVLGWLTDGLEETCNTDFVKSILVTLGTPTSLTWIRIVVKSAVTHPSRLSPKNVFQLDQSKRRPLVITCNADAVGLPAKFTQLASLQILRKCRWKSEIDNIVDYFVYFPLGVRKNIYNPERHNWDFKFSGAAEDFGPSSRALSIEWTIHDPMWADEGIYICNVTFIDGNFFGYHSGQQDIRARQATAAVENSTNGKKPVPILSETYIQHGKPVTIKCNADAVGLVSNNLPIESLKLSRSLGVSEEETNYTQGSADTVFAYYPRSTNNKYEIITLGEKNSEIRFFSNASKVNVDNSSHVWTIEWTINNPDDILDAGDYECTVRYTNGDNRFRLKQLRTKAGQLNATALTLLSQDFIERGKALVVTCNADVVGISPMNQTVESLVLSRNIEINGSKRNDTQNEAKDTTIIFKQHSNDHKQAIITQDTRNRTFNIISKDLKPDNSTIEWTIHNPDVEDTGNYKCAIKYDDRVADGESRQEQLRAARGNLWNVLLEAKPASQNYEYLEGDEISLSCFAEGPPKLQLHWLSTLENGADSQRSNISQFQVSNISQFQESNVSQFQESNISQFQEYNVSHFQEYNVLQNASVQYYVSKDFESGSYRHTSVLTLKLGLADNGTVLSCEAQNNQHSEQSISIVLKVFDNREGRGRSITATSENNVKRVDELIRQDTKLKLHEIANSLEISETSAHRIVFDELGYRKVSARWVPKQLTDNHKEQRLDICREHLRRSKSSHRVLGHTANAGGDFLGYDVTFLDSIVTGDETWLHHCTPETMQDLMTWKHPSSPVTKKFKVMRLAKKTMGTVFWDSRGVLLFETLQPGETINAARYCQTLDKLREAIRRKRPGQLTNGVNLQHDNATPHTARVTQGWLEKYGWEILPHPPHSPDLAPSDYHLFRPLKRELAGKRFDDDEELVEHVRKWLQNLDGSFFREGIFSMVRRW</sequence>
<dbReference type="Gene3D" id="3.30.420.10">
    <property type="entry name" value="Ribonuclease H-like superfamily/Ribonuclease H"/>
    <property type="match status" value="1"/>
</dbReference>
<dbReference type="InterPro" id="IPR003599">
    <property type="entry name" value="Ig_sub"/>
</dbReference>
<dbReference type="Gene3D" id="2.60.40.10">
    <property type="entry name" value="Immunoglobulins"/>
    <property type="match status" value="1"/>
</dbReference>
<dbReference type="InterPro" id="IPR036397">
    <property type="entry name" value="RNaseH_sf"/>
</dbReference>
<dbReference type="CDD" id="cd00037">
    <property type="entry name" value="CLECT"/>
    <property type="match status" value="1"/>
</dbReference>
<dbReference type="PANTHER" id="PTHR46060">
    <property type="entry name" value="MARINER MOS1 TRANSPOSASE-LIKE PROTEIN"/>
    <property type="match status" value="1"/>
</dbReference>
<accession>A0AAV4J0N3</accession>
<reference evidence="2 3" key="1">
    <citation type="journal article" date="2021" name="Elife">
        <title>Chloroplast acquisition without the gene transfer in kleptoplastic sea slugs, Plakobranchus ocellatus.</title>
        <authorList>
            <person name="Maeda T."/>
            <person name="Takahashi S."/>
            <person name="Yoshida T."/>
            <person name="Shimamura S."/>
            <person name="Takaki Y."/>
            <person name="Nagai Y."/>
            <person name="Toyoda A."/>
            <person name="Suzuki Y."/>
            <person name="Arimoto A."/>
            <person name="Ishii H."/>
            <person name="Satoh N."/>
            <person name="Nishiyama T."/>
            <person name="Hasebe M."/>
            <person name="Maruyama T."/>
            <person name="Minagawa J."/>
            <person name="Obokata J."/>
            <person name="Shigenobu S."/>
        </authorList>
    </citation>
    <scope>NUCLEOTIDE SEQUENCE [LARGE SCALE GENOMIC DNA]</scope>
</reference>
<proteinExistence type="predicted"/>